<evidence type="ECO:0000313" key="8">
    <source>
        <dbReference type="Proteomes" id="UP000579136"/>
    </source>
</evidence>
<dbReference type="Pfam" id="PF00849">
    <property type="entry name" value="PseudoU_synth_2"/>
    <property type="match status" value="1"/>
</dbReference>
<dbReference type="GO" id="GO:0003723">
    <property type="term" value="F:RNA binding"/>
    <property type="evidence" value="ECO:0007669"/>
    <property type="project" value="InterPro"/>
</dbReference>
<dbReference type="RefSeq" id="WP_183675478.1">
    <property type="nucleotide sequence ID" value="NZ_CBCRYX010000012.1"/>
</dbReference>
<dbReference type="GO" id="GO:0006396">
    <property type="term" value="P:RNA processing"/>
    <property type="evidence" value="ECO:0007669"/>
    <property type="project" value="UniProtKB-ARBA"/>
</dbReference>
<dbReference type="InterPro" id="IPR020103">
    <property type="entry name" value="PsdUridine_synth_cat_dom_sf"/>
</dbReference>
<evidence type="ECO:0000256" key="4">
    <source>
        <dbReference type="ARBA" id="ARBA00031870"/>
    </source>
</evidence>
<evidence type="ECO:0000256" key="3">
    <source>
        <dbReference type="ARBA" id="ARBA00023235"/>
    </source>
</evidence>
<evidence type="ECO:0000313" key="7">
    <source>
        <dbReference type="EMBL" id="MBB5176666.1"/>
    </source>
</evidence>
<sequence>MKLDILYEDNHVIAVTKPNNIPVQADNSNDKDMLTIVKEYIKEKYHKPGNVFLGLVHRLDRPVGGAIVFAKTSKAASRLSNEIRKNTFERSYVTVVEGHLKSNGTLKDYLVKNRKTNTSFVASKGAKDAKHAVLEYKTIGLDEALSLLEVKLHTGRSHQIRVQLSNQNAPIFGDQRYNKNSKVGEQIALWSSEIKFKHPTKDEVITVTSTPPNRYPWNRFTN</sequence>
<gene>
    <name evidence="7" type="ORF">HNQ45_001555</name>
</gene>
<dbReference type="Proteomes" id="UP000579136">
    <property type="component" value="Unassembled WGS sequence"/>
</dbReference>
<dbReference type="GO" id="GO:0001522">
    <property type="term" value="P:pseudouridine synthesis"/>
    <property type="evidence" value="ECO:0007669"/>
    <property type="project" value="InterPro"/>
</dbReference>
<protein>
    <recommendedName>
        <fullName evidence="4">RNA pseudouridylate synthase</fullName>
    </recommendedName>
    <alternativeName>
        <fullName evidence="5">RNA-uridine isomerase</fullName>
    </alternativeName>
</protein>
<comment type="caution">
    <text evidence="7">The sequence shown here is derived from an EMBL/GenBank/DDBJ whole genome shotgun (WGS) entry which is preliminary data.</text>
</comment>
<dbReference type="InterPro" id="IPR050188">
    <property type="entry name" value="RluA_PseudoU_synthase"/>
</dbReference>
<comment type="similarity">
    <text evidence="2">Belongs to the pseudouridine synthase RluA family.</text>
</comment>
<proteinExistence type="inferred from homology"/>
<dbReference type="GO" id="GO:0009982">
    <property type="term" value="F:pseudouridine synthase activity"/>
    <property type="evidence" value="ECO:0007669"/>
    <property type="project" value="InterPro"/>
</dbReference>
<evidence type="ECO:0000256" key="1">
    <source>
        <dbReference type="ARBA" id="ARBA00000073"/>
    </source>
</evidence>
<dbReference type="PANTHER" id="PTHR21600">
    <property type="entry name" value="MITOCHONDRIAL RNA PSEUDOURIDINE SYNTHASE"/>
    <property type="match status" value="1"/>
</dbReference>
<dbReference type="EMBL" id="JACHHF010000011">
    <property type="protein sequence ID" value="MBB5176666.1"/>
    <property type="molecule type" value="Genomic_DNA"/>
</dbReference>
<accession>A0A9Q2HGE1</accession>
<dbReference type="GO" id="GO:0140098">
    <property type="term" value="F:catalytic activity, acting on RNA"/>
    <property type="evidence" value="ECO:0007669"/>
    <property type="project" value="UniProtKB-ARBA"/>
</dbReference>
<evidence type="ECO:0000256" key="2">
    <source>
        <dbReference type="ARBA" id="ARBA00010876"/>
    </source>
</evidence>
<dbReference type="InterPro" id="IPR006145">
    <property type="entry name" value="PsdUridine_synth_RsuA/RluA"/>
</dbReference>
<organism evidence="7 8">
    <name type="scientific">Nosocomiicoccus ampullae</name>
    <dbReference type="NCBI Taxonomy" id="489910"/>
    <lineage>
        <taxon>Bacteria</taxon>
        <taxon>Bacillati</taxon>
        <taxon>Bacillota</taxon>
        <taxon>Bacilli</taxon>
        <taxon>Bacillales</taxon>
        <taxon>Staphylococcaceae</taxon>
        <taxon>Nosocomiicoccus</taxon>
    </lineage>
</organism>
<comment type="catalytic activity">
    <reaction evidence="1">
        <text>a uridine in RNA = a pseudouridine in RNA</text>
        <dbReference type="Rhea" id="RHEA:48348"/>
        <dbReference type="Rhea" id="RHEA-COMP:12068"/>
        <dbReference type="Rhea" id="RHEA-COMP:12069"/>
        <dbReference type="ChEBI" id="CHEBI:65314"/>
        <dbReference type="ChEBI" id="CHEBI:65315"/>
    </reaction>
</comment>
<keyword evidence="8" id="KW-1185">Reference proteome</keyword>
<dbReference type="Gene3D" id="3.30.2350.10">
    <property type="entry name" value="Pseudouridine synthase"/>
    <property type="match status" value="1"/>
</dbReference>
<dbReference type="AlphaFoldDB" id="A0A9Q2HGE1"/>
<name>A0A9Q2HGE1_9STAP</name>
<dbReference type="PANTHER" id="PTHR21600:SF83">
    <property type="entry name" value="PSEUDOURIDYLATE SYNTHASE RPUSD4, MITOCHONDRIAL"/>
    <property type="match status" value="1"/>
</dbReference>
<evidence type="ECO:0000259" key="6">
    <source>
        <dbReference type="Pfam" id="PF00849"/>
    </source>
</evidence>
<feature type="domain" description="Pseudouridine synthase RsuA/RluA-like" evidence="6">
    <location>
        <begin position="11"/>
        <end position="165"/>
    </location>
</feature>
<dbReference type="CDD" id="cd02869">
    <property type="entry name" value="PseudoU_synth_RluA_like"/>
    <property type="match status" value="1"/>
</dbReference>
<reference evidence="7 8" key="1">
    <citation type="submission" date="2020-08" db="EMBL/GenBank/DDBJ databases">
        <title>Genomic Encyclopedia of Type Strains, Phase IV (KMG-IV): sequencing the most valuable type-strain genomes for metagenomic binning, comparative biology and taxonomic classification.</title>
        <authorList>
            <person name="Goeker M."/>
        </authorList>
    </citation>
    <scope>NUCLEOTIDE SEQUENCE [LARGE SCALE GENOMIC DNA]</scope>
    <source>
        <strain evidence="7 8">DSM 19163</strain>
    </source>
</reference>
<evidence type="ECO:0000256" key="5">
    <source>
        <dbReference type="ARBA" id="ARBA00033164"/>
    </source>
</evidence>
<keyword evidence="3 7" id="KW-0413">Isomerase</keyword>
<dbReference type="SUPFAM" id="SSF55120">
    <property type="entry name" value="Pseudouridine synthase"/>
    <property type="match status" value="1"/>
</dbReference>